<feature type="chain" id="PRO_5004373333" description="Nucleotide exchange factor SIL1" evidence="10">
    <location>
        <begin position="19"/>
        <end position="383"/>
    </location>
</feature>
<feature type="region of interest" description="Disordered" evidence="9">
    <location>
        <begin position="95"/>
        <end position="120"/>
    </location>
</feature>
<evidence type="ECO:0000256" key="3">
    <source>
        <dbReference type="ARBA" id="ARBA00015352"/>
    </source>
</evidence>
<accession>R4XFN9</accession>
<organism evidence="11 12">
    <name type="scientific">Taphrina deformans (strain PYCC 5710 / ATCC 11124 / CBS 356.35 / IMI 108563 / JCM 9778 / NBRC 8474)</name>
    <name type="common">Peach leaf curl fungus</name>
    <name type="synonym">Lalaria deformans</name>
    <dbReference type="NCBI Taxonomy" id="1097556"/>
    <lineage>
        <taxon>Eukaryota</taxon>
        <taxon>Fungi</taxon>
        <taxon>Dikarya</taxon>
        <taxon>Ascomycota</taxon>
        <taxon>Taphrinomycotina</taxon>
        <taxon>Taphrinomycetes</taxon>
        <taxon>Taphrinales</taxon>
        <taxon>Taphrinaceae</taxon>
        <taxon>Taphrina</taxon>
    </lineage>
</organism>
<keyword evidence="4" id="KW-0813">Transport</keyword>
<dbReference type="eggNOG" id="KOG2160">
    <property type="taxonomic scope" value="Eukaryota"/>
</dbReference>
<dbReference type="AlphaFoldDB" id="R4XFN9"/>
<dbReference type="InterPro" id="IPR050693">
    <property type="entry name" value="Hsp70_NEF-Inhibitors"/>
</dbReference>
<dbReference type="EMBL" id="CAHR02000135">
    <property type="protein sequence ID" value="CCG83302.1"/>
    <property type="molecule type" value="Genomic_DNA"/>
</dbReference>
<dbReference type="Pfam" id="PF16782">
    <property type="entry name" value="SIL1"/>
    <property type="match status" value="1"/>
</dbReference>
<reference evidence="11 12" key="1">
    <citation type="journal article" date="2013" name="MBio">
        <title>Genome sequencing of the plant pathogen Taphrina deformans, the causal agent of peach leaf curl.</title>
        <authorList>
            <person name="Cisse O.H."/>
            <person name="Almeida J.M.G.C.F."/>
            <person name="Fonseca A."/>
            <person name="Kumar A.A."/>
            <person name="Salojaervi J."/>
            <person name="Overmyer K."/>
            <person name="Hauser P.M."/>
            <person name="Pagni M."/>
        </authorList>
    </citation>
    <scope>NUCLEOTIDE SEQUENCE [LARGE SCALE GENOMIC DNA]</scope>
    <source>
        <strain evidence="12">PYCC 5710 / ATCC 11124 / CBS 356.35 / IMI 108563 / JCM 9778 / NBRC 8474</strain>
    </source>
</reference>
<keyword evidence="5 10" id="KW-0732">Signal</keyword>
<gene>
    <name evidence="11" type="ORF">TAPDE_003441</name>
</gene>
<name>R4XFN9_TAPDE</name>
<comment type="caution">
    <text evidence="11">The sequence shown here is derived from an EMBL/GenBank/DDBJ whole genome shotgun (WGS) entry which is preliminary data.</text>
</comment>
<evidence type="ECO:0000256" key="10">
    <source>
        <dbReference type="SAM" id="SignalP"/>
    </source>
</evidence>
<evidence type="ECO:0000256" key="2">
    <source>
        <dbReference type="ARBA" id="ARBA00011799"/>
    </source>
</evidence>
<dbReference type="VEuPathDB" id="FungiDB:TAPDE_003441"/>
<keyword evidence="6" id="KW-0256">Endoplasmic reticulum</keyword>
<dbReference type="InterPro" id="IPR016024">
    <property type="entry name" value="ARM-type_fold"/>
</dbReference>
<protein>
    <recommendedName>
        <fullName evidence="3">Nucleotide exchange factor SIL1</fullName>
    </recommendedName>
</protein>
<evidence type="ECO:0000313" key="11">
    <source>
        <dbReference type="EMBL" id="CCG83302.1"/>
    </source>
</evidence>
<evidence type="ECO:0000313" key="12">
    <source>
        <dbReference type="Proteomes" id="UP000013776"/>
    </source>
</evidence>
<feature type="signal peptide" evidence="10">
    <location>
        <begin position="1"/>
        <end position="18"/>
    </location>
</feature>
<evidence type="ECO:0000256" key="1">
    <source>
        <dbReference type="ARBA" id="ARBA00010588"/>
    </source>
</evidence>
<evidence type="ECO:0000256" key="7">
    <source>
        <dbReference type="ARBA" id="ARBA00022927"/>
    </source>
</evidence>
<dbReference type="InterPro" id="IPR031884">
    <property type="entry name" value="Sil1_fungi"/>
</dbReference>
<evidence type="ECO:0000256" key="6">
    <source>
        <dbReference type="ARBA" id="ARBA00022824"/>
    </source>
</evidence>
<comment type="similarity">
    <text evidence="1">Belongs to the SIL1 family.</text>
</comment>
<evidence type="ECO:0000256" key="5">
    <source>
        <dbReference type="ARBA" id="ARBA00022729"/>
    </source>
</evidence>
<comment type="subunit">
    <text evidence="2">Interacts with KAR2.</text>
</comment>
<evidence type="ECO:0000256" key="9">
    <source>
        <dbReference type="SAM" id="MobiDB-lite"/>
    </source>
</evidence>
<dbReference type="Gene3D" id="1.25.10.10">
    <property type="entry name" value="Leucine-rich Repeat Variant"/>
    <property type="match status" value="1"/>
</dbReference>
<dbReference type="SUPFAM" id="SSF48371">
    <property type="entry name" value="ARM repeat"/>
    <property type="match status" value="1"/>
</dbReference>
<dbReference type="Proteomes" id="UP000013776">
    <property type="component" value="Unassembled WGS sequence"/>
</dbReference>
<keyword evidence="7" id="KW-0653">Protein transport</keyword>
<dbReference type="GO" id="GO:0015031">
    <property type="term" value="P:protein transport"/>
    <property type="evidence" value="ECO:0007669"/>
    <property type="project" value="UniProtKB-KW"/>
</dbReference>
<dbReference type="InterPro" id="IPR011989">
    <property type="entry name" value="ARM-like"/>
</dbReference>
<dbReference type="GO" id="GO:0005783">
    <property type="term" value="C:endoplasmic reticulum"/>
    <property type="evidence" value="ECO:0007669"/>
    <property type="project" value="InterPro"/>
</dbReference>
<dbReference type="OrthoDB" id="448649at2759"/>
<proteinExistence type="inferred from homology"/>
<dbReference type="STRING" id="1097556.R4XFN9"/>
<feature type="compositionally biased region" description="Basic and acidic residues" evidence="9">
    <location>
        <begin position="95"/>
        <end position="110"/>
    </location>
</feature>
<keyword evidence="12" id="KW-1185">Reference proteome</keyword>
<dbReference type="PANTHER" id="PTHR19316:SF34">
    <property type="entry name" value="NUCLEOTIDE EXCHANGE FACTOR SIL1"/>
    <property type="match status" value="1"/>
</dbReference>
<dbReference type="GO" id="GO:0000774">
    <property type="term" value="F:adenyl-nucleotide exchange factor activity"/>
    <property type="evidence" value="ECO:0007669"/>
    <property type="project" value="InterPro"/>
</dbReference>
<evidence type="ECO:0000256" key="4">
    <source>
        <dbReference type="ARBA" id="ARBA00022448"/>
    </source>
</evidence>
<dbReference type="PANTHER" id="PTHR19316">
    <property type="entry name" value="PROTEIN FOLDING REGULATOR"/>
    <property type="match status" value="1"/>
</dbReference>
<evidence type="ECO:0000256" key="8">
    <source>
        <dbReference type="ARBA" id="ARBA00023010"/>
    </source>
</evidence>
<sequence>MFRTGIVVLVALARLISGTFESETSREICHGDLCYPAIFVPSSEFAVVHDDQSIPPGLNVRINLETGVKEARLLSSSDDEKEDVTGDLAIVPGEEVHETSTTLTEHKEKPFPPTKPLDGSDRPTVLSALDSLEDLVHELEFGLELVKSADALSRLLHFLQDSSAICRAKAALVLGSALQNNENAVLAIPAGFSLTSQLLRSIDAELGEQNDETKKMLVYALSASMALPRSKAEYGEGQGHDTLSRLYTSGPDDVRAKIASFVEDHFAQKPVAKNSMIVQDDTDWEGGLGNIDALETWCNTFQRSLLGSLSTVVARTKLMSALCQIKRTDRELCTALPHFLDHLAKESLKDVSDSTEEVVELAREARILFGNHKASRKHSAAYL</sequence>
<keyword evidence="8" id="KW-0811">Translocation</keyword>